<keyword evidence="1" id="KW-0732">Signal</keyword>
<evidence type="ECO:0000313" key="2">
    <source>
        <dbReference type="EMBL" id="QTH64422.1"/>
    </source>
</evidence>
<feature type="signal peptide" evidence="1">
    <location>
        <begin position="1"/>
        <end position="19"/>
    </location>
</feature>
<organism evidence="2 3">
    <name type="scientific">Psychrosphaera ytuae</name>
    <dbReference type="NCBI Taxonomy" id="2820710"/>
    <lineage>
        <taxon>Bacteria</taxon>
        <taxon>Pseudomonadati</taxon>
        <taxon>Pseudomonadota</taxon>
        <taxon>Gammaproteobacteria</taxon>
        <taxon>Alteromonadales</taxon>
        <taxon>Pseudoalteromonadaceae</taxon>
        <taxon>Psychrosphaera</taxon>
    </lineage>
</organism>
<evidence type="ECO:0000313" key="3">
    <source>
        <dbReference type="Proteomes" id="UP000682739"/>
    </source>
</evidence>
<keyword evidence="3" id="KW-1185">Reference proteome</keyword>
<dbReference type="KEGG" id="psym:J1N51_02745"/>
<accession>A0A975HIN5</accession>
<reference evidence="2" key="1">
    <citation type="submission" date="2021-03" db="EMBL/GenBank/DDBJ databases">
        <title>Description of Psychrosphaera ytuae sp. nov. isolated from deep sea sediment of South China Sea.</title>
        <authorList>
            <person name="Zhang J."/>
            <person name="Xu X.-D."/>
        </authorList>
    </citation>
    <scope>NUCLEOTIDE SEQUENCE</scope>
    <source>
        <strain evidence="2">MTZ26</strain>
    </source>
</reference>
<dbReference type="Proteomes" id="UP000682739">
    <property type="component" value="Chromosome"/>
</dbReference>
<dbReference type="AlphaFoldDB" id="A0A975HIN5"/>
<sequence length="252" mass="27531">MKKTITALSVLLASTSATAAPLVDFWAGAYNWNTSYEGTVSATPTSFDLQDDLKLEDSNNNVLWAAFEHPIPLIPNVQVKQTSMDTTGMGQVTGVYQFGGETFTATGDVNTFADLSHTDYTLYWGLPLPVVTVDFGLNVRKFDGLITIEDATADLDFAVPMAFARVGGYLPLTGLSIMGEANYIGYKDTDHLDYQIAIRYTLDFIPAIDLNLEAGYRSFQMNIDPTDFDGDEDDLTADIDMSGVFLGISLHL</sequence>
<evidence type="ECO:0000256" key="1">
    <source>
        <dbReference type="SAM" id="SignalP"/>
    </source>
</evidence>
<dbReference type="InterPro" id="IPR026387">
    <property type="entry name" value="OMP_w_GlyGly"/>
</dbReference>
<dbReference type="NCBIfam" id="TIGR04219">
    <property type="entry name" value="OMP_w_GlyGly"/>
    <property type="match status" value="1"/>
</dbReference>
<dbReference type="RefSeq" id="WP_208832477.1">
    <property type="nucleotide sequence ID" value="NZ_CP072110.1"/>
</dbReference>
<feature type="chain" id="PRO_5036847197" evidence="1">
    <location>
        <begin position="20"/>
        <end position="252"/>
    </location>
</feature>
<dbReference type="EMBL" id="CP072110">
    <property type="protein sequence ID" value="QTH64422.1"/>
    <property type="molecule type" value="Genomic_DNA"/>
</dbReference>
<proteinExistence type="predicted"/>
<name>A0A975HIN5_9GAMM</name>
<protein>
    <submittedName>
        <fullName evidence="2">TIGR04219 family outer membrane beta-barrel protein</fullName>
    </submittedName>
</protein>
<gene>
    <name evidence="2" type="ORF">J1N51_02745</name>
</gene>